<dbReference type="GO" id="GO:0004252">
    <property type="term" value="F:serine-type endopeptidase activity"/>
    <property type="evidence" value="ECO:0007669"/>
    <property type="project" value="InterPro"/>
</dbReference>
<evidence type="ECO:0000256" key="2">
    <source>
        <dbReference type="SAM" id="MobiDB-lite"/>
    </source>
</evidence>
<dbReference type="InterPro" id="IPR051543">
    <property type="entry name" value="Serine_Peptidase_S9A"/>
</dbReference>
<evidence type="ECO:0000259" key="3">
    <source>
        <dbReference type="Pfam" id="PF02897"/>
    </source>
</evidence>
<reference evidence="5" key="1">
    <citation type="journal article" date="2023" name="Commun. Biol.">
        <title>Genome analysis of Parmales, the sister group of diatoms, reveals the evolutionary specialization of diatoms from phago-mixotrophs to photoautotrophs.</title>
        <authorList>
            <person name="Ban H."/>
            <person name="Sato S."/>
            <person name="Yoshikawa S."/>
            <person name="Yamada K."/>
            <person name="Nakamura Y."/>
            <person name="Ichinomiya M."/>
            <person name="Sato N."/>
            <person name="Blanc-Mathieu R."/>
            <person name="Endo H."/>
            <person name="Kuwata A."/>
            <person name="Ogata H."/>
        </authorList>
    </citation>
    <scope>NUCLEOTIDE SEQUENCE [LARGE SCALE GENOMIC DNA]</scope>
</reference>
<comment type="similarity">
    <text evidence="1">Belongs to the peptidase S9A family.</text>
</comment>
<dbReference type="Proteomes" id="UP001162640">
    <property type="component" value="Unassembled WGS sequence"/>
</dbReference>
<protein>
    <recommendedName>
        <fullName evidence="3">Peptidase S9A N-terminal domain-containing protein</fullName>
    </recommendedName>
</protein>
<feature type="domain" description="Peptidase S9A N-terminal" evidence="3">
    <location>
        <begin position="36"/>
        <end position="247"/>
    </location>
</feature>
<feature type="region of interest" description="Disordered" evidence="2">
    <location>
        <begin position="289"/>
        <end position="326"/>
    </location>
</feature>
<dbReference type="InterPro" id="IPR023302">
    <property type="entry name" value="Pept_S9A_N"/>
</dbReference>
<dbReference type="EMBL" id="BLQM01000124">
    <property type="protein sequence ID" value="GMH66739.1"/>
    <property type="molecule type" value="Genomic_DNA"/>
</dbReference>
<feature type="compositionally biased region" description="Polar residues" evidence="2">
    <location>
        <begin position="294"/>
        <end position="303"/>
    </location>
</feature>
<proteinExistence type="inferred from homology"/>
<dbReference type="PANTHER" id="PTHR11757:SF19">
    <property type="entry name" value="PROLYL ENDOPEPTIDASE-LIKE"/>
    <property type="match status" value="1"/>
</dbReference>
<evidence type="ECO:0000313" key="4">
    <source>
        <dbReference type="EMBL" id="GMH66739.1"/>
    </source>
</evidence>
<evidence type="ECO:0000256" key="1">
    <source>
        <dbReference type="ARBA" id="ARBA00005228"/>
    </source>
</evidence>
<comment type="caution">
    <text evidence="4">The sequence shown here is derived from an EMBL/GenBank/DDBJ whole genome shotgun (WGS) entry which is preliminary data.</text>
</comment>
<sequence length="326" mass="36671">MATPPSARRDETSHVLCGADPSRSNNGPNPSALISPPKKLADPYGWMRNEDRKDQEVLDHLNAENDYTKSVTGHLEELRGKLYDEMLGFVQETDYTSPSKRGNYVYYTRTFAGKSYKVHCRAPLSSLPTDGPISWDGSAESAILVREEVILDENKLAEGHSYCSVGSCKPSPSQKILAYTLDNTGGETYSLFIKNLETSEIVETLVGEIDSSVVWGADDNSIFYNVMDESHRPYQFFYHKVGQKIEEVRTNDDEERSDELNEIMNTRRHFGPPRFNLTLLSSLAARHRHRTRSCSRNPTSSSGWAAGSLKTVHTFSSNPAQRRPRK</sequence>
<dbReference type="SUPFAM" id="SSF50993">
    <property type="entry name" value="Peptidase/esterase 'gauge' domain"/>
    <property type="match status" value="1"/>
</dbReference>
<feature type="region of interest" description="Disordered" evidence="2">
    <location>
        <begin position="1"/>
        <end position="41"/>
    </location>
</feature>
<accession>A0A9W7E3H3</accession>
<dbReference type="AlphaFoldDB" id="A0A9W7E3H3"/>
<feature type="compositionally biased region" description="Polar residues" evidence="2">
    <location>
        <begin position="311"/>
        <end position="320"/>
    </location>
</feature>
<evidence type="ECO:0000313" key="5">
    <source>
        <dbReference type="Proteomes" id="UP001162640"/>
    </source>
</evidence>
<organism evidence="4 5">
    <name type="scientific">Triparma laevis f. inornata</name>
    <dbReference type="NCBI Taxonomy" id="1714386"/>
    <lineage>
        <taxon>Eukaryota</taxon>
        <taxon>Sar</taxon>
        <taxon>Stramenopiles</taxon>
        <taxon>Ochrophyta</taxon>
        <taxon>Bolidophyceae</taxon>
        <taxon>Parmales</taxon>
        <taxon>Triparmaceae</taxon>
        <taxon>Triparma</taxon>
    </lineage>
</organism>
<dbReference type="PANTHER" id="PTHR11757">
    <property type="entry name" value="PROTEASE FAMILY S9A OLIGOPEPTIDASE"/>
    <property type="match status" value="1"/>
</dbReference>
<gene>
    <name evidence="4" type="ORF">TL16_g04498</name>
</gene>
<dbReference type="Gene3D" id="2.130.10.120">
    <property type="entry name" value="Prolyl oligopeptidase, N-terminal domain"/>
    <property type="match status" value="1"/>
</dbReference>
<dbReference type="Pfam" id="PF02897">
    <property type="entry name" value="Peptidase_S9_N"/>
    <property type="match status" value="1"/>
</dbReference>
<name>A0A9W7E3H3_9STRA</name>